<dbReference type="GO" id="GO:0006281">
    <property type="term" value="P:DNA repair"/>
    <property type="evidence" value="ECO:0007669"/>
    <property type="project" value="UniProtKB-KW"/>
</dbReference>
<evidence type="ECO:0000259" key="4">
    <source>
        <dbReference type="Pfam" id="PF14214"/>
    </source>
</evidence>
<protein>
    <recommendedName>
        <fullName evidence="1">ATP-dependent DNA helicase</fullName>
        <ecNumber evidence="1">5.6.2.3</ecNumber>
    </recommendedName>
</protein>
<dbReference type="GO" id="GO:0016887">
    <property type="term" value="F:ATP hydrolysis activity"/>
    <property type="evidence" value="ECO:0007669"/>
    <property type="project" value="RHEA"/>
</dbReference>
<keyword evidence="1" id="KW-0067">ATP-binding</keyword>
<evidence type="ECO:0000259" key="5">
    <source>
        <dbReference type="Pfam" id="PF21530"/>
    </source>
</evidence>
<dbReference type="Gramene" id="Bo3g084350.1">
    <property type="protein sequence ID" value="Bo3g084350.1"/>
    <property type="gene ID" value="Bo3g084350"/>
</dbReference>
<dbReference type="STRING" id="109376.A0A0D3BDD4"/>
<evidence type="ECO:0000313" key="6">
    <source>
        <dbReference type="EnsemblPlants" id="Bo3g084350.1"/>
    </source>
</evidence>
<evidence type="ECO:0000259" key="3">
    <source>
        <dbReference type="Pfam" id="PF05970"/>
    </source>
</evidence>
<dbReference type="AlphaFoldDB" id="A0A0D3BDD4"/>
<dbReference type="SUPFAM" id="SSF52540">
    <property type="entry name" value="P-loop containing nucleoside triphosphate hydrolases"/>
    <property type="match status" value="1"/>
</dbReference>
<dbReference type="PANTHER" id="PTHR45786:SF66">
    <property type="entry name" value="HOOK MOTIF PROTEIN, PUTATIVE-RELATED"/>
    <property type="match status" value="1"/>
</dbReference>
<dbReference type="FunFam" id="3.40.50.300:FF:002884">
    <property type="entry name" value="ATP-dependent DNA helicase"/>
    <property type="match status" value="1"/>
</dbReference>
<evidence type="ECO:0000256" key="1">
    <source>
        <dbReference type="RuleBase" id="RU363044"/>
    </source>
</evidence>
<dbReference type="Pfam" id="PF21530">
    <property type="entry name" value="Pif1_2B_dom"/>
    <property type="match status" value="1"/>
</dbReference>
<keyword evidence="1" id="KW-0378">Hydrolase</keyword>
<proteinExistence type="inferred from homology"/>
<reference evidence="6" key="2">
    <citation type="submission" date="2015-03" db="UniProtKB">
        <authorList>
            <consortium name="EnsemblPlants"/>
        </authorList>
    </citation>
    <scope>IDENTIFICATION</scope>
</reference>
<comment type="catalytic activity">
    <reaction evidence="1">
        <text>ATP + H2O = ADP + phosphate + H(+)</text>
        <dbReference type="Rhea" id="RHEA:13065"/>
        <dbReference type="ChEBI" id="CHEBI:15377"/>
        <dbReference type="ChEBI" id="CHEBI:15378"/>
        <dbReference type="ChEBI" id="CHEBI:30616"/>
        <dbReference type="ChEBI" id="CHEBI:43474"/>
        <dbReference type="ChEBI" id="CHEBI:456216"/>
        <dbReference type="EC" id="5.6.2.3"/>
    </reaction>
</comment>
<dbReference type="InterPro" id="IPR010285">
    <property type="entry name" value="DNA_helicase_pif1-like_DEAD"/>
</dbReference>
<dbReference type="InterPro" id="IPR027417">
    <property type="entry name" value="P-loop_NTPase"/>
</dbReference>
<dbReference type="HOGENOM" id="CLU_001324_12_1_1"/>
<sequence length="889" mass="100496">MKRKPDDPPNQLVNSSKELERKTRRKQNNGKFCQVKSNQNRNANSSFDVPLPSVFKRFYGDLGHDPIHTVPISANQGKLITPCTPRNNSTCFKGLGSGTGDASYTEVLKNLLNGDDRLSKHFQRNTRAYNMIFSFTSLGGKVDRSVRKGKGPNMLVLQGENYHLIGSLQPPNGNDAKFGQLYIIDTENETENRSKALSKGGQAKAYKKSDGLKKEIIDLLIKMLNETNPYVKQFRSAKDRFTINPKDSFHMRIVSDRAKDGRTYGTPTASEVAALIPGDFNLDMDKRNIVLQQKSGKLLRIDEIHASYLALQYPLLFVHGEDGFRLGIKKGVTKATEKLKKENISMRQFFAFRLHERKNEAHTILNSGRLFQQFVVDAYTTIESNRLRYLRTHQTTLRSDSYDSIKQSENAGRIDMAEQGSSFLLPATFTGGPRYMKNLYLDAMTICKHFGFPDLFITFTCNPKWPEITRHLKSRKLKAEDRSDIICRMFKMKLDSLMDDLTKKNILRKTVSSMYTIEFQKRGLPHAHILLFMHPTAKRLVFQKEKWTKTKGMNSKSSLIPGLLLSDNEKKKFALLEIEKILKRCGTSLAKYPSMPQVAKTHSKDSNVLILDEKSYDREALLETLDRDIPKMTPEQRKIYDEILDAVNKERGGMFFVSRFGGTGKKFLWKLLSSAIRSRGDIALNVASSGIASLLLQGGKEMIYLSADSIDSTDTKAVNDEALDSDFLNNIKVSGLPNHRIRLKVGCPVMVLKNVDPPEGLMNGTRLQITQLMEFMVATKIITGSNLGKTIYISRLLITPSDTRLPFKMRRQQLPLAVAFAITINKSQGQSLSQVGLFLPRPVFSHGQLYVAISRVTSKKGLKILIVEKNGKPQHKTVNVVFKEVFNNL</sequence>
<keyword evidence="7" id="KW-1185">Reference proteome</keyword>
<dbReference type="EC" id="5.6.2.3" evidence="1"/>
<dbReference type="GO" id="GO:0006310">
    <property type="term" value="P:DNA recombination"/>
    <property type="evidence" value="ECO:0007669"/>
    <property type="project" value="UniProtKB-KW"/>
</dbReference>
<dbReference type="Proteomes" id="UP000032141">
    <property type="component" value="Chromosome C3"/>
</dbReference>
<name>A0A0D3BDD4_BRAOL</name>
<comment type="cofactor">
    <cofactor evidence="1">
        <name>Mg(2+)</name>
        <dbReference type="ChEBI" id="CHEBI:18420"/>
    </cofactor>
</comment>
<dbReference type="GO" id="GO:0000723">
    <property type="term" value="P:telomere maintenance"/>
    <property type="evidence" value="ECO:0007669"/>
    <property type="project" value="InterPro"/>
</dbReference>
<accession>A0A0D3BDD4</accession>
<dbReference type="GO" id="GO:0005524">
    <property type="term" value="F:ATP binding"/>
    <property type="evidence" value="ECO:0007669"/>
    <property type="project" value="UniProtKB-KW"/>
</dbReference>
<keyword evidence="1" id="KW-0227">DNA damage</keyword>
<comment type="similarity">
    <text evidence="1">Belongs to the helicase family.</text>
</comment>
<feature type="domain" description="Helitron helicase-like" evidence="4">
    <location>
        <begin position="349"/>
        <end position="531"/>
    </location>
</feature>
<keyword evidence="1" id="KW-0234">DNA repair</keyword>
<keyword evidence="1" id="KW-0233">DNA recombination</keyword>
<dbReference type="PANTHER" id="PTHR45786">
    <property type="entry name" value="DNA BINDING PROTEIN-LIKE"/>
    <property type="match status" value="1"/>
</dbReference>
<dbReference type="eggNOG" id="KOG0987">
    <property type="taxonomic scope" value="Eukaryota"/>
</dbReference>
<dbReference type="CDD" id="cd18809">
    <property type="entry name" value="SF1_C_RecD"/>
    <property type="match status" value="1"/>
</dbReference>
<dbReference type="InterPro" id="IPR049163">
    <property type="entry name" value="Pif1-like_2B_dom"/>
</dbReference>
<dbReference type="Pfam" id="PF05970">
    <property type="entry name" value="PIF1"/>
    <property type="match status" value="1"/>
</dbReference>
<feature type="domain" description="DNA helicase Pif1-like DEAD-box helicase" evidence="3">
    <location>
        <begin position="632"/>
        <end position="701"/>
    </location>
</feature>
<evidence type="ECO:0000313" key="7">
    <source>
        <dbReference type="Proteomes" id="UP000032141"/>
    </source>
</evidence>
<dbReference type="EnsemblPlants" id="Bo3g084350.1">
    <property type="protein sequence ID" value="Bo3g084350.1"/>
    <property type="gene ID" value="Bo3g084350"/>
</dbReference>
<keyword evidence="1" id="KW-0547">Nucleotide-binding</keyword>
<dbReference type="Pfam" id="PF14214">
    <property type="entry name" value="Helitron_like_N"/>
    <property type="match status" value="1"/>
</dbReference>
<evidence type="ECO:0000256" key="2">
    <source>
        <dbReference type="SAM" id="MobiDB-lite"/>
    </source>
</evidence>
<keyword evidence="1" id="KW-0347">Helicase</keyword>
<feature type="domain" description="DNA helicase Pif1-like 2B" evidence="5">
    <location>
        <begin position="726"/>
        <end position="772"/>
    </location>
</feature>
<dbReference type="InterPro" id="IPR025476">
    <property type="entry name" value="Helitron_helicase-like"/>
</dbReference>
<organism evidence="6 7">
    <name type="scientific">Brassica oleracea var. oleracea</name>
    <dbReference type="NCBI Taxonomy" id="109376"/>
    <lineage>
        <taxon>Eukaryota</taxon>
        <taxon>Viridiplantae</taxon>
        <taxon>Streptophyta</taxon>
        <taxon>Embryophyta</taxon>
        <taxon>Tracheophyta</taxon>
        <taxon>Spermatophyta</taxon>
        <taxon>Magnoliopsida</taxon>
        <taxon>eudicotyledons</taxon>
        <taxon>Gunneridae</taxon>
        <taxon>Pentapetalae</taxon>
        <taxon>rosids</taxon>
        <taxon>malvids</taxon>
        <taxon>Brassicales</taxon>
        <taxon>Brassicaceae</taxon>
        <taxon>Brassiceae</taxon>
        <taxon>Brassica</taxon>
    </lineage>
</organism>
<dbReference type="GO" id="GO:0043139">
    <property type="term" value="F:5'-3' DNA helicase activity"/>
    <property type="evidence" value="ECO:0007669"/>
    <property type="project" value="UniProtKB-EC"/>
</dbReference>
<feature type="region of interest" description="Disordered" evidence="2">
    <location>
        <begin position="1"/>
        <end position="30"/>
    </location>
</feature>
<reference evidence="6 7" key="1">
    <citation type="journal article" date="2014" name="Genome Biol.">
        <title>Transcriptome and methylome profiling reveals relics of genome dominance in the mesopolyploid Brassica oleracea.</title>
        <authorList>
            <person name="Parkin I.A."/>
            <person name="Koh C."/>
            <person name="Tang H."/>
            <person name="Robinson S.J."/>
            <person name="Kagale S."/>
            <person name="Clarke W.E."/>
            <person name="Town C.D."/>
            <person name="Nixon J."/>
            <person name="Krishnakumar V."/>
            <person name="Bidwell S.L."/>
            <person name="Denoeud F."/>
            <person name="Belcram H."/>
            <person name="Links M.G."/>
            <person name="Just J."/>
            <person name="Clarke C."/>
            <person name="Bender T."/>
            <person name="Huebert T."/>
            <person name="Mason A.S."/>
            <person name="Pires J.C."/>
            <person name="Barker G."/>
            <person name="Moore J."/>
            <person name="Walley P.G."/>
            <person name="Manoli S."/>
            <person name="Batley J."/>
            <person name="Edwards D."/>
            <person name="Nelson M.N."/>
            <person name="Wang X."/>
            <person name="Paterson A.H."/>
            <person name="King G."/>
            <person name="Bancroft I."/>
            <person name="Chalhoub B."/>
            <person name="Sharpe A.G."/>
        </authorList>
    </citation>
    <scope>NUCLEOTIDE SEQUENCE</scope>
    <source>
        <strain evidence="6 7">cv. TO1000</strain>
    </source>
</reference>